<organism evidence="4 5">
    <name type="scientific">Kaistia soli DSM 19436</name>
    <dbReference type="NCBI Taxonomy" id="1122133"/>
    <lineage>
        <taxon>Bacteria</taxon>
        <taxon>Pseudomonadati</taxon>
        <taxon>Pseudomonadota</taxon>
        <taxon>Alphaproteobacteria</taxon>
        <taxon>Hyphomicrobiales</taxon>
        <taxon>Kaistiaceae</taxon>
        <taxon>Kaistia</taxon>
    </lineage>
</organism>
<dbReference type="Gene3D" id="3.30.360.10">
    <property type="entry name" value="Dihydrodipicolinate Reductase, domain 2"/>
    <property type="match status" value="1"/>
</dbReference>
<dbReference type="EMBL" id="FQUP01000002">
    <property type="protein sequence ID" value="SHF73082.1"/>
    <property type="molecule type" value="Genomic_DNA"/>
</dbReference>
<dbReference type="SUPFAM" id="SSF55347">
    <property type="entry name" value="Glyceraldehyde-3-phosphate dehydrogenase-like, C-terminal domain"/>
    <property type="match status" value="1"/>
</dbReference>
<sequence length="339" mass="36708">MRVGMVGAGWVTQYHLPGWAAVDGADVVAICDPDGEAASDRARAFGIGAQFDTIEAMLDGAELDALDICSPRPLHAPHVRAGAARGLALLCQKPLGVDLGEAEALVADTEGRARLMVHENWRFRPYYRRLAAWLREGVVGDIVSIRFEFHSSGMLPGPDGARPALVRQPFFRSLDRLLVMEVLIHHLDTLRFLFGEFDMVTARLGRSNSEIIGEDSAILTLSRRGDGVPLSISGNLAVHGAPPAPIDRLSIYGSKGTILLEDADLRLVGAELRHAPFDARESYQAAYGAAIRHFVEQTRSGAPYETSPQDNLETLRLVERAYTLSGFEACASAASPQLA</sequence>
<name>A0A1M5E1Y6_9HYPH</name>
<feature type="domain" description="GFO/IDH/MocA-like oxidoreductase" evidence="3">
    <location>
        <begin position="127"/>
        <end position="258"/>
    </location>
</feature>
<gene>
    <name evidence="4" type="ORF">SAMN02745157_2864</name>
</gene>
<evidence type="ECO:0000313" key="5">
    <source>
        <dbReference type="Proteomes" id="UP000184485"/>
    </source>
</evidence>
<dbReference type="InterPro" id="IPR050463">
    <property type="entry name" value="Gfo/Idh/MocA_oxidrdct_glycsds"/>
</dbReference>
<dbReference type="Pfam" id="PF22725">
    <property type="entry name" value="GFO_IDH_MocA_C3"/>
    <property type="match status" value="1"/>
</dbReference>
<dbReference type="InterPro" id="IPR036291">
    <property type="entry name" value="NAD(P)-bd_dom_sf"/>
</dbReference>
<keyword evidence="1" id="KW-0560">Oxidoreductase</keyword>
<dbReference type="Gene3D" id="3.40.50.720">
    <property type="entry name" value="NAD(P)-binding Rossmann-like Domain"/>
    <property type="match status" value="1"/>
</dbReference>
<accession>A0A1M5E1Y6</accession>
<evidence type="ECO:0000313" key="4">
    <source>
        <dbReference type="EMBL" id="SHF73082.1"/>
    </source>
</evidence>
<evidence type="ECO:0000259" key="2">
    <source>
        <dbReference type="Pfam" id="PF01408"/>
    </source>
</evidence>
<protein>
    <submittedName>
        <fullName evidence="4">Predicted dehydrogenase</fullName>
    </submittedName>
</protein>
<dbReference type="InterPro" id="IPR055170">
    <property type="entry name" value="GFO_IDH_MocA-like_dom"/>
</dbReference>
<reference evidence="4 5" key="1">
    <citation type="submission" date="2016-11" db="EMBL/GenBank/DDBJ databases">
        <authorList>
            <person name="Jaros S."/>
            <person name="Januszkiewicz K."/>
            <person name="Wedrychowicz H."/>
        </authorList>
    </citation>
    <scope>NUCLEOTIDE SEQUENCE [LARGE SCALE GENOMIC DNA]</scope>
    <source>
        <strain evidence="4 5">DSM 19436</strain>
    </source>
</reference>
<feature type="domain" description="Gfo/Idh/MocA-like oxidoreductase N-terminal" evidence="2">
    <location>
        <begin position="1"/>
        <end position="110"/>
    </location>
</feature>
<evidence type="ECO:0000256" key="1">
    <source>
        <dbReference type="ARBA" id="ARBA00023002"/>
    </source>
</evidence>
<proteinExistence type="predicted"/>
<dbReference type="PANTHER" id="PTHR43818">
    <property type="entry name" value="BCDNA.GH03377"/>
    <property type="match status" value="1"/>
</dbReference>
<dbReference type="SUPFAM" id="SSF51735">
    <property type="entry name" value="NAD(P)-binding Rossmann-fold domains"/>
    <property type="match status" value="1"/>
</dbReference>
<dbReference type="AlphaFoldDB" id="A0A1M5E1Y6"/>
<dbReference type="GO" id="GO:0000166">
    <property type="term" value="F:nucleotide binding"/>
    <property type="evidence" value="ECO:0007669"/>
    <property type="project" value="InterPro"/>
</dbReference>
<dbReference type="Proteomes" id="UP000184485">
    <property type="component" value="Unassembled WGS sequence"/>
</dbReference>
<dbReference type="STRING" id="1122133.SAMN02745157_2864"/>
<dbReference type="Pfam" id="PF01408">
    <property type="entry name" value="GFO_IDH_MocA"/>
    <property type="match status" value="1"/>
</dbReference>
<dbReference type="InterPro" id="IPR000683">
    <property type="entry name" value="Gfo/Idh/MocA-like_OxRdtase_N"/>
</dbReference>
<keyword evidence="5" id="KW-1185">Reference proteome</keyword>
<dbReference type="GO" id="GO:0016491">
    <property type="term" value="F:oxidoreductase activity"/>
    <property type="evidence" value="ECO:0007669"/>
    <property type="project" value="UniProtKB-KW"/>
</dbReference>
<dbReference type="PANTHER" id="PTHR43818:SF11">
    <property type="entry name" value="BCDNA.GH03377"/>
    <property type="match status" value="1"/>
</dbReference>
<evidence type="ECO:0000259" key="3">
    <source>
        <dbReference type="Pfam" id="PF22725"/>
    </source>
</evidence>